<organism evidence="20 21">
    <name type="scientific">Mitsuokella multacida</name>
    <dbReference type="NCBI Taxonomy" id="52226"/>
    <lineage>
        <taxon>Bacteria</taxon>
        <taxon>Bacillati</taxon>
        <taxon>Bacillota</taxon>
        <taxon>Negativicutes</taxon>
        <taxon>Selenomonadales</taxon>
        <taxon>Selenomonadaceae</taxon>
        <taxon>Mitsuokella</taxon>
    </lineage>
</organism>
<dbReference type="Gene3D" id="3.40.50.1970">
    <property type="match status" value="1"/>
</dbReference>
<protein>
    <recommendedName>
        <fullName evidence="7 17">3-dehydroquinate synthase</fullName>
        <shortName evidence="17">DHQS</shortName>
        <ecNumber evidence="6 17">4.2.3.4</ecNumber>
    </recommendedName>
</protein>
<comment type="caution">
    <text evidence="17">Lacks conserved residue(s) required for the propagation of feature annotation.</text>
</comment>
<evidence type="ECO:0000256" key="5">
    <source>
        <dbReference type="ARBA" id="ARBA00005412"/>
    </source>
</evidence>
<dbReference type="EMBL" id="QRHE01000002">
    <property type="protein sequence ID" value="RHF52801.1"/>
    <property type="molecule type" value="Genomic_DNA"/>
</dbReference>
<evidence type="ECO:0000256" key="17">
    <source>
        <dbReference type="HAMAP-Rule" id="MF_00110"/>
    </source>
</evidence>
<dbReference type="CDD" id="cd08195">
    <property type="entry name" value="DHQS"/>
    <property type="match status" value="1"/>
</dbReference>
<dbReference type="Pfam" id="PF24621">
    <property type="entry name" value="DHQS_C"/>
    <property type="match status" value="1"/>
</dbReference>
<feature type="binding site" evidence="17">
    <location>
        <position position="143"/>
    </location>
    <ligand>
        <name>NAD(+)</name>
        <dbReference type="ChEBI" id="CHEBI:57540"/>
    </ligand>
</feature>
<dbReference type="InterPro" id="IPR050071">
    <property type="entry name" value="Dehydroquinate_synthase"/>
</dbReference>
<dbReference type="Proteomes" id="UP000283442">
    <property type="component" value="Unassembled WGS sequence"/>
</dbReference>
<feature type="binding site" evidence="17">
    <location>
        <position position="185"/>
    </location>
    <ligand>
        <name>Zn(2+)</name>
        <dbReference type="ChEBI" id="CHEBI:29105"/>
    </ligand>
</feature>
<evidence type="ECO:0000256" key="4">
    <source>
        <dbReference type="ARBA" id="ARBA00004661"/>
    </source>
</evidence>
<sequence length="362" mass="39147">MRKVRVALGEESYDILIGYGLEKELQAFVQGAGFSKQAMLVTDSNVGPLYGEKVRAILEAGGLHVSVVTIPARESSKCLAVAEKLYTRAIELGLDRKSPIFALGGGVVGDLAGFIAATYMRGVPFVQLPTSLLAQVDSSVGGKVAVNHALGKNLIGAFYQPKGVFMDLSMMESLPKREIATGLGEIIKYGIIYDADFFAYLEQHADAVLALEREAAVHMIARSCEIKAAVVSEDEKESGLRRILNFGHTMAHAIEKETGYIRYNHGEAVAIGMIGAADISARLGMIQEADVARVEALVARMQLPTQAEGCTVDAMYRDIFHDKKTINGKVNWVLMQGIGKVTCRNDVPEDIVREAMAARIGK</sequence>
<evidence type="ECO:0000256" key="1">
    <source>
        <dbReference type="ARBA" id="ARBA00001393"/>
    </source>
</evidence>
<proteinExistence type="inferred from homology"/>
<keyword evidence="16 17" id="KW-0170">Cobalt</keyword>
<dbReference type="PIRSF" id="PIRSF001455">
    <property type="entry name" value="DHQ_synth"/>
    <property type="match status" value="1"/>
</dbReference>
<dbReference type="RefSeq" id="WP_118175003.1">
    <property type="nucleotide sequence ID" value="NZ_JAQEAO010000065.1"/>
</dbReference>
<feature type="binding site" evidence="17">
    <location>
        <position position="248"/>
    </location>
    <ligand>
        <name>Zn(2+)</name>
        <dbReference type="ChEBI" id="CHEBI:29105"/>
    </ligand>
</feature>
<dbReference type="OrthoDB" id="9806583at2"/>
<evidence type="ECO:0000256" key="15">
    <source>
        <dbReference type="ARBA" id="ARBA00023239"/>
    </source>
</evidence>
<evidence type="ECO:0000259" key="19">
    <source>
        <dbReference type="Pfam" id="PF24621"/>
    </source>
</evidence>
<dbReference type="NCBIfam" id="TIGR01357">
    <property type="entry name" value="aroB"/>
    <property type="match status" value="1"/>
</dbReference>
<comment type="catalytic activity">
    <reaction evidence="1 17">
        <text>7-phospho-2-dehydro-3-deoxy-D-arabino-heptonate = 3-dehydroquinate + phosphate</text>
        <dbReference type="Rhea" id="RHEA:21968"/>
        <dbReference type="ChEBI" id="CHEBI:32364"/>
        <dbReference type="ChEBI" id="CHEBI:43474"/>
        <dbReference type="ChEBI" id="CHEBI:58394"/>
        <dbReference type="EC" id="4.2.3.4"/>
    </reaction>
</comment>
<comment type="similarity">
    <text evidence="5 17">Belongs to the sugar phosphate cyclases superfamily. Dehydroquinate synthase family.</text>
</comment>
<evidence type="ECO:0000256" key="13">
    <source>
        <dbReference type="ARBA" id="ARBA00023027"/>
    </source>
</evidence>
<dbReference type="HAMAP" id="MF_00110">
    <property type="entry name" value="DHQ_synthase"/>
    <property type="match status" value="1"/>
</dbReference>
<reference evidence="20 21" key="1">
    <citation type="submission" date="2018-08" db="EMBL/GenBank/DDBJ databases">
        <title>A genome reference for cultivated species of the human gut microbiota.</title>
        <authorList>
            <person name="Zou Y."/>
            <person name="Xue W."/>
            <person name="Luo G."/>
        </authorList>
    </citation>
    <scope>NUCLEOTIDE SEQUENCE [LARGE SCALE GENOMIC DNA]</scope>
    <source>
        <strain evidence="20 21">AM25-21AC</strain>
    </source>
</reference>
<feature type="binding site" evidence="17">
    <location>
        <begin position="106"/>
        <end position="110"/>
    </location>
    <ligand>
        <name>NAD(+)</name>
        <dbReference type="ChEBI" id="CHEBI:57540"/>
    </ligand>
</feature>
<name>A0A414NYP2_9FIRM</name>
<dbReference type="Pfam" id="PF01761">
    <property type="entry name" value="DHQ_synthase"/>
    <property type="match status" value="1"/>
</dbReference>
<dbReference type="SUPFAM" id="SSF56796">
    <property type="entry name" value="Dehydroquinate synthase-like"/>
    <property type="match status" value="1"/>
</dbReference>
<keyword evidence="8 17" id="KW-0963">Cytoplasm</keyword>
<evidence type="ECO:0000259" key="18">
    <source>
        <dbReference type="Pfam" id="PF01761"/>
    </source>
</evidence>
<evidence type="ECO:0000256" key="8">
    <source>
        <dbReference type="ARBA" id="ARBA00022490"/>
    </source>
</evidence>
<feature type="binding site" evidence="17">
    <location>
        <position position="265"/>
    </location>
    <ligand>
        <name>Zn(2+)</name>
        <dbReference type="ChEBI" id="CHEBI:29105"/>
    </ligand>
</feature>
<dbReference type="FunFam" id="3.40.50.1970:FF:000001">
    <property type="entry name" value="3-dehydroquinate synthase"/>
    <property type="match status" value="1"/>
</dbReference>
<feature type="domain" description="3-dehydroquinate synthase N-terminal" evidence="18">
    <location>
        <begin position="68"/>
        <end position="180"/>
    </location>
</feature>
<evidence type="ECO:0000256" key="2">
    <source>
        <dbReference type="ARBA" id="ARBA00001911"/>
    </source>
</evidence>
<gene>
    <name evidence="17" type="primary">aroB</name>
    <name evidence="20" type="ORF">DW674_02500</name>
</gene>
<dbReference type="InterPro" id="IPR030960">
    <property type="entry name" value="DHQS/DOIS_N"/>
</dbReference>
<evidence type="ECO:0000256" key="11">
    <source>
        <dbReference type="ARBA" id="ARBA00022741"/>
    </source>
</evidence>
<keyword evidence="15 17" id="KW-0456">Lyase</keyword>
<evidence type="ECO:0000256" key="9">
    <source>
        <dbReference type="ARBA" id="ARBA00022605"/>
    </source>
</evidence>
<comment type="pathway">
    <text evidence="4 17">Metabolic intermediate biosynthesis; chorismate biosynthesis; chorismate from D-erythrose 4-phosphate and phosphoenolpyruvate: step 2/7.</text>
</comment>
<feature type="binding site" evidence="17">
    <location>
        <position position="152"/>
    </location>
    <ligand>
        <name>NAD(+)</name>
        <dbReference type="ChEBI" id="CHEBI:57540"/>
    </ligand>
</feature>
<dbReference type="InterPro" id="IPR016037">
    <property type="entry name" value="DHQ_synth_AroB"/>
</dbReference>
<dbReference type="GO" id="GO:0008652">
    <property type="term" value="P:amino acid biosynthetic process"/>
    <property type="evidence" value="ECO:0007669"/>
    <property type="project" value="UniProtKB-KW"/>
</dbReference>
<dbReference type="InterPro" id="IPR056179">
    <property type="entry name" value="DHQS_C"/>
</dbReference>
<keyword evidence="10 17" id="KW-0479">Metal-binding</keyword>
<comment type="function">
    <text evidence="17">Catalyzes the conversion of 3-deoxy-D-arabino-heptulosonate 7-phosphate (DAHP) to dehydroquinate (DHQ).</text>
</comment>
<dbReference type="EC" id="4.2.3.4" evidence="6 17"/>
<dbReference type="InterPro" id="IPR030963">
    <property type="entry name" value="DHQ_synth_fam"/>
</dbReference>
<dbReference type="AlphaFoldDB" id="A0A414NYP2"/>
<evidence type="ECO:0000256" key="12">
    <source>
        <dbReference type="ARBA" id="ARBA00022833"/>
    </source>
</evidence>
<evidence type="ECO:0000256" key="10">
    <source>
        <dbReference type="ARBA" id="ARBA00022723"/>
    </source>
</evidence>
<comment type="cofactor">
    <cofactor evidence="17">
        <name>Co(2+)</name>
        <dbReference type="ChEBI" id="CHEBI:48828"/>
    </cofactor>
    <cofactor evidence="17">
        <name>Zn(2+)</name>
        <dbReference type="ChEBI" id="CHEBI:29105"/>
    </cofactor>
    <text evidence="17">Binds 1 divalent metal cation per subunit. Can use either Co(2+) or Zn(2+).</text>
</comment>
<keyword evidence="14 17" id="KW-0057">Aromatic amino acid biosynthesis</keyword>
<dbReference type="PANTHER" id="PTHR43622">
    <property type="entry name" value="3-DEHYDROQUINATE SYNTHASE"/>
    <property type="match status" value="1"/>
</dbReference>
<keyword evidence="11 17" id="KW-0547">Nucleotide-binding</keyword>
<dbReference type="GO" id="GO:0000166">
    <property type="term" value="F:nucleotide binding"/>
    <property type="evidence" value="ECO:0007669"/>
    <property type="project" value="UniProtKB-KW"/>
</dbReference>
<accession>A0A414NYP2</accession>
<dbReference type="UniPathway" id="UPA00053">
    <property type="reaction ID" value="UER00085"/>
</dbReference>
<keyword evidence="13 17" id="KW-0520">NAD</keyword>
<evidence type="ECO:0000313" key="21">
    <source>
        <dbReference type="Proteomes" id="UP000283442"/>
    </source>
</evidence>
<keyword evidence="9 17" id="KW-0028">Amino-acid biosynthesis</keyword>
<dbReference type="GO" id="GO:0009073">
    <property type="term" value="P:aromatic amino acid family biosynthetic process"/>
    <property type="evidence" value="ECO:0007669"/>
    <property type="project" value="UniProtKB-KW"/>
</dbReference>
<evidence type="ECO:0000256" key="16">
    <source>
        <dbReference type="ARBA" id="ARBA00023285"/>
    </source>
</evidence>
<dbReference type="PANTHER" id="PTHR43622:SF7">
    <property type="entry name" value="3-DEHYDROQUINATE SYNTHASE, CHLOROPLASTIC"/>
    <property type="match status" value="1"/>
</dbReference>
<dbReference type="Gene3D" id="1.20.1090.10">
    <property type="entry name" value="Dehydroquinate synthase-like - alpha domain"/>
    <property type="match status" value="1"/>
</dbReference>
<evidence type="ECO:0000256" key="7">
    <source>
        <dbReference type="ARBA" id="ARBA00017684"/>
    </source>
</evidence>
<dbReference type="GO" id="GO:0003856">
    <property type="term" value="F:3-dehydroquinate synthase activity"/>
    <property type="evidence" value="ECO:0007669"/>
    <property type="project" value="UniProtKB-UniRule"/>
</dbReference>
<feature type="domain" description="3-dehydroquinate synthase C-terminal" evidence="19">
    <location>
        <begin position="182"/>
        <end position="325"/>
    </location>
</feature>
<dbReference type="GO" id="GO:0009423">
    <property type="term" value="P:chorismate biosynthetic process"/>
    <property type="evidence" value="ECO:0007669"/>
    <property type="project" value="UniProtKB-UniRule"/>
</dbReference>
<evidence type="ECO:0000256" key="14">
    <source>
        <dbReference type="ARBA" id="ARBA00023141"/>
    </source>
</evidence>
<comment type="cofactor">
    <cofactor evidence="2 17">
        <name>NAD(+)</name>
        <dbReference type="ChEBI" id="CHEBI:57540"/>
    </cofactor>
</comment>
<evidence type="ECO:0000256" key="6">
    <source>
        <dbReference type="ARBA" id="ARBA00013031"/>
    </source>
</evidence>
<dbReference type="GO" id="GO:0046872">
    <property type="term" value="F:metal ion binding"/>
    <property type="evidence" value="ECO:0007669"/>
    <property type="project" value="UniProtKB-KW"/>
</dbReference>
<keyword evidence="12 17" id="KW-0862">Zinc</keyword>
<evidence type="ECO:0000313" key="20">
    <source>
        <dbReference type="EMBL" id="RHF52801.1"/>
    </source>
</evidence>
<comment type="caution">
    <text evidence="20">The sequence shown here is derived from an EMBL/GenBank/DDBJ whole genome shotgun (WGS) entry which is preliminary data.</text>
</comment>
<feature type="binding site" evidence="17">
    <location>
        <begin position="130"/>
        <end position="131"/>
    </location>
    <ligand>
        <name>NAD(+)</name>
        <dbReference type="ChEBI" id="CHEBI:57540"/>
    </ligand>
</feature>
<comment type="subcellular location">
    <subcellularLocation>
        <location evidence="3 17">Cytoplasm</location>
    </subcellularLocation>
</comment>
<dbReference type="GO" id="GO:0005737">
    <property type="term" value="C:cytoplasm"/>
    <property type="evidence" value="ECO:0007669"/>
    <property type="project" value="UniProtKB-SubCell"/>
</dbReference>
<evidence type="ECO:0000256" key="3">
    <source>
        <dbReference type="ARBA" id="ARBA00004496"/>
    </source>
</evidence>